<feature type="region of interest" description="Disordered" evidence="2">
    <location>
        <begin position="102"/>
        <end position="143"/>
    </location>
</feature>
<keyword evidence="1" id="KW-0560">Oxidoreductase</keyword>
<sequence>MQLSSIVTLALVTAAAASDCTRSYGGCRYGFDSLKESCSRFGSSGTRHGDCVTHASRIFDDCISAVDHRRTFCWPSSGYHHQQYATYPPYARPAFYGGFMAADGDPQGSELSDEQPRTMGRNPSPPRMPPSTPPSMPSAMGGPRRAVVSITPDPTVPAGANVRGTVTFVHAAPNQRITIIGRLPADRRLRDRMETQIITIIADVTGLPPGLHGWHVHATGNIFPNCTAAGLHFNPFNRNHGAPDAAERHIGDFGNLQAAADGSFKTTLSDGVASLFGDNSIIGRALVLHAGVDDLGLTTNPLSKTVGNSGARLACGVIGYA</sequence>
<dbReference type="InterPro" id="IPR024134">
    <property type="entry name" value="SOD_Cu/Zn_/chaperone"/>
</dbReference>
<gene>
    <name evidence="5" type="ORF">HK105_207598</name>
</gene>
<dbReference type="InterPro" id="IPR036423">
    <property type="entry name" value="SOD-like_Cu/Zn_dom_sf"/>
</dbReference>
<dbReference type="Proteomes" id="UP001527925">
    <property type="component" value="Unassembled WGS sequence"/>
</dbReference>
<dbReference type="EMBL" id="JADGIZ020000055">
    <property type="protein sequence ID" value="KAL2912927.1"/>
    <property type="molecule type" value="Genomic_DNA"/>
</dbReference>
<dbReference type="Gene3D" id="2.60.40.200">
    <property type="entry name" value="Superoxide dismutase, copper/zinc binding domain"/>
    <property type="match status" value="1"/>
</dbReference>
<comment type="function">
    <text evidence="1">Destroys radicals which are normally produced within the cells and which are toxic to biological systems.</text>
</comment>
<comment type="catalytic activity">
    <reaction evidence="1">
        <text>2 superoxide + 2 H(+) = H2O2 + O2</text>
        <dbReference type="Rhea" id="RHEA:20696"/>
        <dbReference type="ChEBI" id="CHEBI:15378"/>
        <dbReference type="ChEBI" id="CHEBI:15379"/>
        <dbReference type="ChEBI" id="CHEBI:16240"/>
        <dbReference type="ChEBI" id="CHEBI:18421"/>
        <dbReference type="EC" id="1.15.1.1"/>
    </reaction>
</comment>
<comment type="similarity">
    <text evidence="1">Belongs to the Cu-Zn superoxide dismutase family.</text>
</comment>
<keyword evidence="1" id="KW-0862">Zinc</keyword>
<comment type="cofactor">
    <cofactor evidence="1">
        <name>Cu cation</name>
        <dbReference type="ChEBI" id="CHEBI:23378"/>
    </cofactor>
    <text evidence="1">Binds 1 copper ion per subunit.</text>
</comment>
<feature type="chain" id="PRO_5045241908" description="Superoxide dismutase [Cu-Zn]" evidence="3">
    <location>
        <begin position="18"/>
        <end position="321"/>
    </location>
</feature>
<evidence type="ECO:0000256" key="3">
    <source>
        <dbReference type="SAM" id="SignalP"/>
    </source>
</evidence>
<dbReference type="PRINTS" id="PR00068">
    <property type="entry name" value="CUZNDISMTASE"/>
</dbReference>
<evidence type="ECO:0000259" key="4">
    <source>
        <dbReference type="Pfam" id="PF00080"/>
    </source>
</evidence>
<evidence type="ECO:0000256" key="2">
    <source>
        <dbReference type="SAM" id="MobiDB-lite"/>
    </source>
</evidence>
<dbReference type="EC" id="1.15.1.1" evidence="1"/>
<dbReference type="CDD" id="cd00305">
    <property type="entry name" value="Cu-Zn_Superoxide_Dismutase"/>
    <property type="match status" value="1"/>
</dbReference>
<name>A0ABR4N075_9FUNG</name>
<feature type="signal peptide" evidence="3">
    <location>
        <begin position="1"/>
        <end position="17"/>
    </location>
</feature>
<organism evidence="5 6">
    <name type="scientific">Polyrhizophydium stewartii</name>
    <dbReference type="NCBI Taxonomy" id="2732419"/>
    <lineage>
        <taxon>Eukaryota</taxon>
        <taxon>Fungi</taxon>
        <taxon>Fungi incertae sedis</taxon>
        <taxon>Chytridiomycota</taxon>
        <taxon>Chytridiomycota incertae sedis</taxon>
        <taxon>Chytridiomycetes</taxon>
        <taxon>Rhizophydiales</taxon>
        <taxon>Rhizophydiales incertae sedis</taxon>
        <taxon>Polyrhizophydium</taxon>
    </lineage>
</organism>
<keyword evidence="1" id="KW-0186">Copper</keyword>
<dbReference type="Pfam" id="PF00080">
    <property type="entry name" value="Sod_Cu"/>
    <property type="match status" value="1"/>
</dbReference>
<keyword evidence="3" id="KW-0732">Signal</keyword>
<evidence type="ECO:0000313" key="6">
    <source>
        <dbReference type="Proteomes" id="UP001527925"/>
    </source>
</evidence>
<dbReference type="InterPro" id="IPR018152">
    <property type="entry name" value="SOD_Cu/Zn_BS"/>
</dbReference>
<evidence type="ECO:0000313" key="5">
    <source>
        <dbReference type="EMBL" id="KAL2912927.1"/>
    </source>
</evidence>
<proteinExistence type="inferred from homology"/>
<dbReference type="PROSITE" id="PS00332">
    <property type="entry name" value="SOD_CU_ZN_2"/>
    <property type="match status" value="1"/>
</dbReference>
<dbReference type="InterPro" id="IPR001424">
    <property type="entry name" value="SOD_Cu_Zn_dom"/>
</dbReference>
<comment type="caution">
    <text evidence="5">The sequence shown here is derived from an EMBL/GenBank/DDBJ whole genome shotgun (WGS) entry which is preliminary data.</text>
</comment>
<accession>A0ABR4N075</accession>
<feature type="compositionally biased region" description="Pro residues" evidence="2">
    <location>
        <begin position="123"/>
        <end position="136"/>
    </location>
</feature>
<dbReference type="PANTHER" id="PTHR10003">
    <property type="entry name" value="SUPEROXIDE DISMUTASE CU-ZN -RELATED"/>
    <property type="match status" value="1"/>
</dbReference>
<protein>
    <recommendedName>
        <fullName evidence="1">Superoxide dismutase [Cu-Zn]</fullName>
        <ecNumber evidence="1">1.15.1.1</ecNumber>
    </recommendedName>
</protein>
<keyword evidence="6" id="KW-1185">Reference proteome</keyword>
<keyword evidence="1" id="KW-0479">Metal-binding</keyword>
<comment type="cofactor">
    <cofactor evidence="1">
        <name>Zn(2+)</name>
        <dbReference type="ChEBI" id="CHEBI:29105"/>
    </cofactor>
    <text evidence="1">Binds 1 zinc ion per subunit.</text>
</comment>
<feature type="domain" description="Superoxide dismutase copper/zinc binding" evidence="4">
    <location>
        <begin position="196"/>
        <end position="318"/>
    </location>
</feature>
<reference evidence="5 6" key="1">
    <citation type="submission" date="2023-09" db="EMBL/GenBank/DDBJ databases">
        <title>Pangenome analysis of Batrachochytrium dendrobatidis and related Chytrids.</title>
        <authorList>
            <person name="Yacoub M.N."/>
            <person name="Stajich J.E."/>
            <person name="James T.Y."/>
        </authorList>
    </citation>
    <scope>NUCLEOTIDE SEQUENCE [LARGE SCALE GENOMIC DNA]</scope>
    <source>
        <strain evidence="5 6">JEL0888</strain>
    </source>
</reference>
<evidence type="ECO:0000256" key="1">
    <source>
        <dbReference type="RuleBase" id="RU000393"/>
    </source>
</evidence>
<dbReference type="SUPFAM" id="SSF49329">
    <property type="entry name" value="Cu,Zn superoxide dismutase-like"/>
    <property type="match status" value="1"/>
</dbReference>